<evidence type="ECO:0000259" key="2">
    <source>
        <dbReference type="Pfam" id="PF13649"/>
    </source>
</evidence>
<keyword evidence="3" id="KW-0808">Transferase</keyword>
<dbReference type="InterPro" id="IPR041698">
    <property type="entry name" value="Methyltransf_25"/>
</dbReference>
<protein>
    <submittedName>
        <fullName evidence="3">SAM-dependent methyltransferase</fullName>
    </submittedName>
</protein>
<keyword evidence="3" id="KW-0489">Methyltransferase</keyword>
<feature type="domain" description="Methyltransferase" evidence="2">
    <location>
        <begin position="42"/>
        <end position="128"/>
    </location>
</feature>
<dbReference type="PANTHER" id="PTHR43464">
    <property type="entry name" value="METHYLTRANSFERASE"/>
    <property type="match status" value="1"/>
</dbReference>
<dbReference type="Proteomes" id="UP000249396">
    <property type="component" value="Unassembled WGS sequence"/>
</dbReference>
<dbReference type="Pfam" id="PF13649">
    <property type="entry name" value="Methyltransf_25"/>
    <property type="match status" value="1"/>
</dbReference>
<dbReference type="InterPro" id="IPR029063">
    <property type="entry name" value="SAM-dependent_MTases_sf"/>
</dbReference>
<dbReference type="Gene3D" id="3.40.50.150">
    <property type="entry name" value="Vaccinia Virus protein VP39"/>
    <property type="match status" value="1"/>
</dbReference>
<dbReference type="CDD" id="cd02440">
    <property type="entry name" value="AdoMet_MTases"/>
    <property type="match status" value="1"/>
</dbReference>
<dbReference type="AlphaFoldDB" id="A0A2W4TC43"/>
<accession>A0A2W4TC43</accession>
<gene>
    <name evidence="3" type="ORF">DM484_02290</name>
</gene>
<comment type="caution">
    <text evidence="3">The sequence shown here is derived from an EMBL/GenBank/DDBJ whole genome shotgun (WGS) entry which is preliminary data.</text>
</comment>
<dbReference type="GO" id="GO:0010420">
    <property type="term" value="F:polyprenyldihydroxybenzoate methyltransferase activity"/>
    <property type="evidence" value="ECO:0007669"/>
    <property type="project" value="TreeGrafter"/>
</dbReference>
<dbReference type="PANTHER" id="PTHR43464:SF89">
    <property type="entry name" value="METHYLTRANSFERASE"/>
    <property type="match status" value="1"/>
</dbReference>
<dbReference type="SUPFAM" id="SSF53335">
    <property type="entry name" value="S-adenosyl-L-methionine-dependent methyltransferases"/>
    <property type="match status" value="1"/>
</dbReference>
<dbReference type="GO" id="GO:0032259">
    <property type="term" value="P:methylation"/>
    <property type="evidence" value="ECO:0007669"/>
    <property type="project" value="UniProtKB-KW"/>
</dbReference>
<organism evidence="3 4">
    <name type="scientific">Candidatus Methylumidiphilus alinenensis</name>
    <dbReference type="NCBI Taxonomy" id="2202197"/>
    <lineage>
        <taxon>Bacteria</taxon>
        <taxon>Pseudomonadati</taxon>
        <taxon>Pseudomonadota</taxon>
        <taxon>Gammaproteobacteria</taxon>
        <taxon>Methylococcales</taxon>
        <taxon>Candidatus Methylumidiphilus</taxon>
    </lineage>
</organism>
<proteinExistence type="predicted"/>
<reference evidence="3 4" key="1">
    <citation type="journal article" date="2018" name="Aquat. Microb. Ecol.">
        <title>Gammaproteobacterial methanotrophs dominate.</title>
        <authorList>
            <person name="Rissanen A.J."/>
            <person name="Saarenheimo J."/>
            <person name="Tiirola M."/>
            <person name="Peura S."/>
            <person name="Aalto S.L."/>
            <person name="Karvinen A."/>
            <person name="Nykanen H."/>
        </authorList>
    </citation>
    <scope>NUCLEOTIDE SEQUENCE [LARGE SCALE GENOMIC DNA]</scope>
    <source>
        <strain evidence="3">AMbin10</strain>
    </source>
</reference>
<evidence type="ECO:0000313" key="3">
    <source>
        <dbReference type="EMBL" id="PZN84810.1"/>
    </source>
</evidence>
<evidence type="ECO:0000313" key="4">
    <source>
        <dbReference type="Proteomes" id="UP000249396"/>
    </source>
</evidence>
<name>A0A2W4TC43_9GAMM</name>
<sequence length="193" mass="21211">MSAEATREKWDRAYSDASEREPEPAEVLADNAHLLPPTGQALDLACGLGGNALFLARRGFKLSAWDISPVAIARLADLAGRLGLEIEAQVRDVGTMPFPREAFDVVTVSRFLARPLAGPIYDSLRPGGLLFYQTFVREKPAPCGPCNPDYLLAENELLQLFDGLRVLFYREEGLVGDLTAGNRNEAYFVGQKR</sequence>
<dbReference type="EMBL" id="QJPH01000143">
    <property type="protein sequence ID" value="PZN84810.1"/>
    <property type="molecule type" value="Genomic_DNA"/>
</dbReference>
<evidence type="ECO:0000256" key="1">
    <source>
        <dbReference type="SAM" id="MobiDB-lite"/>
    </source>
</evidence>
<feature type="region of interest" description="Disordered" evidence="1">
    <location>
        <begin position="1"/>
        <end position="22"/>
    </location>
</feature>